<keyword evidence="3" id="KW-0456">Lyase</keyword>
<evidence type="ECO:0000256" key="1">
    <source>
        <dbReference type="ARBA" id="ARBA00005254"/>
    </source>
</evidence>
<protein>
    <submittedName>
        <fullName evidence="5">Enoyl-CoA hydratase/carnithine racemase</fullName>
    </submittedName>
</protein>
<name>A0AAE3ZG57_9ACTN</name>
<keyword evidence="2" id="KW-0443">Lipid metabolism</keyword>
<evidence type="ECO:0000256" key="4">
    <source>
        <dbReference type="RuleBase" id="RU003707"/>
    </source>
</evidence>
<evidence type="ECO:0000313" key="6">
    <source>
        <dbReference type="Proteomes" id="UP001180845"/>
    </source>
</evidence>
<dbReference type="PROSITE" id="PS00166">
    <property type="entry name" value="ENOYL_COA_HYDRATASE"/>
    <property type="match status" value="1"/>
</dbReference>
<dbReference type="AlphaFoldDB" id="A0AAE3ZG57"/>
<keyword evidence="6" id="KW-1185">Reference proteome</keyword>
<dbReference type="PANTHER" id="PTHR11941:SF169">
    <property type="entry name" value="(7AS)-7A-METHYL-1,5-DIOXO-2,3,5,6,7,7A-HEXAHYDRO-1H-INDENE-CARBOXYL-COA HYDROLASE"/>
    <property type="match status" value="1"/>
</dbReference>
<dbReference type="Gene3D" id="3.90.226.10">
    <property type="entry name" value="2-enoyl-CoA Hydratase, Chain A, domain 1"/>
    <property type="match status" value="1"/>
</dbReference>
<dbReference type="EMBL" id="JAVDXW010000001">
    <property type="protein sequence ID" value="MDR7303420.1"/>
    <property type="molecule type" value="Genomic_DNA"/>
</dbReference>
<dbReference type="GO" id="GO:0016829">
    <property type="term" value="F:lyase activity"/>
    <property type="evidence" value="ECO:0007669"/>
    <property type="project" value="UniProtKB-KW"/>
</dbReference>
<dbReference type="SUPFAM" id="SSF52096">
    <property type="entry name" value="ClpP/crotonase"/>
    <property type="match status" value="1"/>
</dbReference>
<dbReference type="GO" id="GO:0006635">
    <property type="term" value="P:fatty acid beta-oxidation"/>
    <property type="evidence" value="ECO:0007669"/>
    <property type="project" value="TreeGrafter"/>
</dbReference>
<dbReference type="RefSeq" id="WP_310275741.1">
    <property type="nucleotide sequence ID" value="NZ_JAVDXW010000001.1"/>
</dbReference>
<gene>
    <name evidence="5" type="ORF">JOF55_003601</name>
</gene>
<dbReference type="CDD" id="cd06558">
    <property type="entry name" value="crotonase-like"/>
    <property type="match status" value="1"/>
</dbReference>
<dbReference type="InterPro" id="IPR001753">
    <property type="entry name" value="Enoyl-CoA_hydra/iso"/>
</dbReference>
<dbReference type="InterPro" id="IPR018376">
    <property type="entry name" value="Enoyl-CoA_hyd/isom_CS"/>
</dbReference>
<reference evidence="5" key="1">
    <citation type="submission" date="2023-07" db="EMBL/GenBank/DDBJ databases">
        <title>Sequencing the genomes of 1000 actinobacteria strains.</title>
        <authorList>
            <person name="Klenk H.-P."/>
        </authorList>
    </citation>
    <scope>NUCLEOTIDE SEQUENCE</scope>
    <source>
        <strain evidence="5">DSM 45977</strain>
    </source>
</reference>
<evidence type="ECO:0000313" key="5">
    <source>
        <dbReference type="EMBL" id="MDR7303420.1"/>
    </source>
</evidence>
<dbReference type="PANTHER" id="PTHR11941">
    <property type="entry name" value="ENOYL-COA HYDRATASE-RELATED"/>
    <property type="match status" value="1"/>
</dbReference>
<dbReference type="InterPro" id="IPR029045">
    <property type="entry name" value="ClpP/crotonase-like_dom_sf"/>
</dbReference>
<proteinExistence type="inferred from homology"/>
<dbReference type="Proteomes" id="UP001180845">
    <property type="component" value="Unassembled WGS sequence"/>
</dbReference>
<sequence>MADSAVDVDLLDRGGVRLTVHGSRATISLDRPDKLNAQTPHMWQALHEIGQNLDSEVRVVVVRAEGRSFSAGLDRRLFGSEDVEGAPGLISLGQRPTEQADAEIALFQQGFSWLREPDRVTIAAVQGHAIGAGFQLALACDLRVLAEDAKLCMAETGLGLVPDLGGTLPLVQTVGYAKAVEICLTGREVPAAEAAENGLANSVVPVDDLATSTDRLAEAVAQAPAGAARETLSLLSQANEAVDPEQQLAAERAAQLRRISDMTEQLGYG</sequence>
<dbReference type="Pfam" id="PF00378">
    <property type="entry name" value="ECH_1"/>
    <property type="match status" value="1"/>
</dbReference>
<organism evidence="5 6">
    <name type="scientific">Haloactinomyces albus</name>
    <dbReference type="NCBI Taxonomy" id="1352928"/>
    <lineage>
        <taxon>Bacteria</taxon>
        <taxon>Bacillati</taxon>
        <taxon>Actinomycetota</taxon>
        <taxon>Actinomycetes</taxon>
        <taxon>Actinopolysporales</taxon>
        <taxon>Actinopolysporaceae</taxon>
        <taxon>Haloactinomyces</taxon>
    </lineage>
</organism>
<evidence type="ECO:0000256" key="2">
    <source>
        <dbReference type="ARBA" id="ARBA00023098"/>
    </source>
</evidence>
<evidence type="ECO:0000256" key="3">
    <source>
        <dbReference type="ARBA" id="ARBA00023239"/>
    </source>
</evidence>
<comment type="similarity">
    <text evidence="1 4">Belongs to the enoyl-CoA hydratase/isomerase family.</text>
</comment>
<comment type="caution">
    <text evidence="5">The sequence shown here is derived from an EMBL/GenBank/DDBJ whole genome shotgun (WGS) entry which is preliminary data.</text>
</comment>
<accession>A0AAE3ZG57</accession>